<evidence type="ECO:0000313" key="3">
    <source>
        <dbReference type="Proteomes" id="UP001501442"/>
    </source>
</evidence>
<accession>A0ABP8U9A9</accession>
<feature type="region of interest" description="Disordered" evidence="1">
    <location>
        <begin position="1"/>
        <end position="25"/>
    </location>
</feature>
<gene>
    <name evidence="2" type="ORF">GCM10023196_020540</name>
</gene>
<name>A0ABP8U9A9_9ACTN</name>
<dbReference type="EMBL" id="BAABHK010000002">
    <property type="protein sequence ID" value="GAA4623625.1"/>
    <property type="molecule type" value="Genomic_DNA"/>
</dbReference>
<keyword evidence="3" id="KW-1185">Reference proteome</keyword>
<evidence type="ECO:0000313" key="2">
    <source>
        <dbReference type="EMBL" id="GAA4623625.1"/>
    </source>
</evidence>
<sequence length="119" mass="14360">MDVMKVWPPGKHDRPVSRAVTTHEPRRHGTDLADWDIREEKLLVEAKFGGDMELYRAWRDRLWSEMHDAVHHSRPVRKTSDDEEYVVMKAFGGDWAQYRVCRDRLREELWQIMKVTDRR</sequence>
<comment type="caution">
    <text evidence="2">The sequence shown here is derived from an EMBL/GenBank/DDBJ whole genome shotgun (WGS) entry which is preliminary data.</text>
</comment>
<organism evidence="2 3">
    <name type="scientific">Actinoallomurus vinaceus</name>
    <dbReference type="NCBI Taxonomy" id="1080074"/>
    <lineage>
        <taxon>Bacteria</taxon>
        <taxon>Bacillati</taxon>
        <taxon>Actinomycetota</taxon>
        <taxon>Actinomycetes</taxon>
        <taxon>Streptosporangiales</taxon>
        <taxon>Thermomonosporaceae</taxon>
        <taxon>Actinoallomurus</taxon>
    </lineage>
</organism>
<dbReference type="Proteomes" id="UP001501442">
    <property type="component" value="Unassembled WGS sequence"/>
</dbReference>
<evidence type="ECO:0000256" key="1">
    <source>
        <dbReference type="SAM" id="MobiDB-lite"/>
    </source>
</evidence>
<protein>
    <submittedName>
        <fullName evidence="2">Uncharacterized protein</fullName>
    </submittedName>
</protein>
<reference evidence="3" key="1">
    <citation type="journal article" date="2019" name="Int. J. Syst. Evol. Microbiol.">
        <title>The Global Catalogue of Microorganisms (GCM) 10K type strain sequencing project: providing services to taxonomists for standard genome sequencing and annotation.</title>
        <authorList>
            <consortium name="The Broad Institute Genomics Platform"/>
            <consortium name="The Broad Institute Genome Sequencing Center for Infectious Disease"/>
            <person name="Wu L."/>
            <person name="Ma J."/>
        </authorList>
    </citation>
    <scope>NUCLEOTIDE SEQUENCE [LARGE SCALE GENOMIC DNA]</scope>
    <source>
        <strain evidence="3">JCM 17939</strain>
    </source>
</reference>
<feature type="compositionally biased region" description="Basic and acidic residues" evidence="1">
    <location>
        <begin position="10"/>
        <end position="25"/>
    </location>
</feature>
<proteinExistence type="predicted"/>